<name>A0A150XK45_ROSEK</name>
<sequence>MIRILLAVLITCSSLSLSAQELSTKETKAINKRLDTYVKLTKKEDYNALMNLIYPKIFEVASKEQMIEVFNSLEAQGFDMIFEEMKITSLKPVSISTSASYVLCPYDMKMKVALVNKEMQNPEVANSMLEAFKMVYSTGTVSLDKENYTFQIEGKKYLIAIQNSDYGKDWYFAEFDQSNPMLLNMMFPEEVIKKTKELVKD</sequence>
<comment type="caution">
    <text evidence="2">The sequence shown here is derived from an EMBL/GenBank/DDBJ whole genome shotgun (WGS) entry which is preliminary data.</text>
</comment>
<dbReference type="AlphaFoldDB" id="A0A150XK45"/>
<keyword evidence="3" id="KW-1185">Reference proteome</keyword>
<evidence type="ECO:0000313" key="2">
    <source>
        <dbReference type="EMBL" id="KYG79073.1"/>
    </source>
</evidence>
<protein>
    <submittedName>
        <fullName evidence="2">Uncharacterized protein</fullName>
    </submittedName>
</protein>
<organism evidence="2 3">
    <name type="scientific">Roseivirga ehrenbergii (strain DSM 102268 / JCM 13514 / KCTC 12282 / NCIMB 14502 / KMM 6017)</name>
    <dbReference type="NCBI Taxonomy" id="279360"/>
    <lineage>
        <taxon>Bacteria</taxon>
        <taxon>Pseudomonadati</taxon>
        <taxon>Bacteroidota</taxon>
        <taxon>Cytophagia</taxon>
        <taxon>Cytophagales</taxon>
        <taxon>Roseivirgaceae</taxon>
        <taxon>Roseivirga</taxon>
    </lineage>
</organism>
<dbReference type="OrthoDB" id="982449at2"/>
<proteinExistence type="predicted"/>
<reference evidence="2" key="1">
    <citation type="submission" date="2016-01" db="EMBL/GenBank/DDBJ databases">
        <title>Genome sequencing of Roseivirga ehrenbergii KMM 6017.</title>
        <authorList>
            <person name="Selvaratnam C."/>
            <person name="Thevarajoo S."/>
            <person name="Goh K.M."/>
            <person name="Ee R."/>
            <person name="Chan K.-G."/>
            <person name="Chong C.S."/>
        </authorList>
    </citation>
    <scope>NUCLEOTIDE SEQUENCE [LARGE SCALE GENOMIC DNA]</scope>
    <source>
        <strain evidence="2">KMM 6017</strain>
    </source>
</reference>
<dbReference type="RefSeq" id="WP_062590905.1">
    <property type="nucleotide sequence ID" value="NZ_LQZQ01000008.1"/>
</dbReference>
<evidence type="ECO:0000256" key="1">
    <source>
        <dbReference type="SAM" id="SignalP"/>
    </source>
</evidence>
<dbReference type="Proteomes" id="UP000075583">
    <property type="component" value="Unassembled WGS sequence"/>
</dbReference>
<accession>A0A150XK45</accession>
<keyword evidence="1" id="KW-0732">Signal</keyword>
<dbReference type="EMBL" id="LQZQ01000008">
    <property type="protein sequence ID" value="KYG79073.1"/>
    <property type="molecule type" value="Genomic_DNA"/>
</dbReference>
<feature type="chain" id="PRO_5007574879" evidence="1">
    <location>
        <begin position="20"/>
        <end position="201"/>
    </location>
</feature>
<dbReference type="STRING" id="279360.MB14_17340"/>
<feature type="signal peptide" evidence="1">
    <location>
        <begin position="1"/>
        <end position="19"/>
    </location>
</feature>
<evidence type="ECO:0000313" key="3">
    <source>
        <dbReference type="Proteomes" id="UP000075583"/>
    </source>
</evidence>
<gene>
    <name evidence="2" type="ORF">MB14_17340</name>
</gene>